<sequence length="338" mass="36945">MAEQEIRLQDIFDMDFIQKFQDDFARAVGMTAVTVDLDGTPVTHPTDWTDFCMKYTRGCPKGKARCEKCDADNGAKAAREGRPQVYECHAGLMDFAAPIMLNGKQVGSILGGQVLTQPLDEEKYRRVAQEIGVDPDEYIAAARKIQVVDRTRLDHAAQTLYLFAGAFSKMGYYQHRLRQMSESINDTTMHVSAAMQELAASAHDVDSNQKALNTEIKTVSEVAGKITEFTRLIEDIAKQTQLLGLNASIEAARAGAAGAGFSVVAEEIRKLAENSKSAVAEIQNFTGQIGHSVDKTVEKGANTSEIVSQQAKAIEECANDLMGLSETSTELFNLAHDK</sequence>
<accession>A0A848B4F0</accession>
<keyword evidence="5" id="KW-1185">Reference proteome</keyword>
<dbReference type="Gene3D" id="1.10.287.950">
    <property type="entry name" value="Methyl-accepting chemotaxis protein"/>
    <property type="match status" value="1"/>
</dbReference>
<dbReference type="InterPro" id="IPR004089">
    <property type="entry name" value="MCPsignal_dom"/>
</dbReference>
<comment type="caution">
    <text evidence="4">The sequence shown here is derived from an EMBL/GenBank/DDBJ whole genome shotgun (WGS) entry which is preliminary data.</text>
</comment>
<dbReference type="EMBL" id="JABAFA010000011">
    <property type="protein sequence ID" value="NMD98803.1"/>
    <property type="molecule type" value="Genomic_DNA"/>
</dbReference>
<protein>
    <submittedName>
        <fullName evidence="4">Chemotaxis protein</fullName>
    </submittedName>
</protein>
<dbReference type="GO" id="GO:0016020">
    <property type="term" value="C:membrane"/>
    <property type="evidence" value="ECO:0007669"/>
    <property type="project" value="InterPro"/>
</dbReference>
<name>A0A848B4F0_9FIRM</name>
<feature type="domain" description="Methyl-accepting transducer" evidence="3">
    <location>
        <begin position="151"/>
        <end position="338"/>
    </location>
</feature>
<dbReference type="PANTHER" id="PTHR32089">
    <property type="entry name" value="METHYL-ACCEPTING CHEMOTAXIS PROTEIN MCPB"/>
    <property type="match status" value="1"/>
</dbReference>
<dbReference type="Proteomes" id="UP000543804">
    <property type="component" value="Unassembled WGS sequence"/>
</dbReference>
<dbReference type="RefSeq" id="WP_019542375.1">
    <property type="nucleotide sequence ID" value="NZ_JABAFA010000011.1"/>
</dbReference>
<proteinExistence type="predicted"/>
<evidence type="ECO:0000256" key="2">
    <source>
        <dbReference type="PROSITE-ProRule" id="PRU00284"/>
    </source>
</evidence>
<keyword evidence="1 2" id="KW-0807">Transducer</keyword>
<evidence type="ECO:0000313" key="5">
    <source>
        <dbReference type="Proteomes" id="UP000543804"/>
    </source>
</evidence>
<dbReference type="AlphaFoldDB" id="A0A848B4F0"/>
<reference evidence="4 5" key="1">
    <citation type="submission" date="2020-04" db="EMBL/GenBank/DDBJ databases">
        <authorList>
            <person name="Hitch T.C.A."/>
            <person name="Wylensek D."/>
            <person name="Clavel T."/>
        </authorList>
    </citation>
    <scope>NUCLEOTIDE SEQUENCE [LARGE SCALE GENOMIC DNA]</scope>
    <source>
        <strain evidence="4 5">PG-130-P53-12</strain>
    </source>
</reference>
<dbReference type="InterPro" id="IPR018771">
    <property type="entry name" value="PocR_dom"/>
</dbReference>
<dbReference type="SMART" id="SM00283">
    <property type="entry name" value="MA"/>
    <property type="match status" value="1"/>
</dbReference>
<gene>
    <name evidence="4" type="ORF">HF878_04790</name>
</gene>
<evidence type="ECO:0000313" key="4">
    <source>
        <dbReference type="EMBL" id="NMD98803.1"/>
    </source>
</evidence>
<dbReference type="Pfam" id="PF00015">
    <property type="entry name" value="MCPsignal"/>
    <property type="match status" value="1"/>
</dbReference>
<dbReference type="PROSITE" id="PS50111">
    <property type="entry name" value="CHEMOTAXIS_TRANSDUC_2"/>
    <property type="match status" value="1"/>
</dbReference>
<dbReference type="GO" id="GO:0007165">
    <property type="term" value="P:signal transduction"/>
    <property type="evidence" value="ECO:0007669"/>
    <property type="project" value="UniProtKB-KW"/>
</dbReference>
<evidence type="ECO:0000256" key="1">
    <source>
        <dbReference type="ARBA" id="ARBA00023224"/>
    </source>
</evidence>
<organism evidence="4 5">
    <name type="scientific">Selenomonas bovis</name>
    <dbReference type="NCBI Taxonomy" id="416586"/>
    <lineage>
        <taxon>Bacteria</taxon>
        <taxon>Bacillati</taxon>
        <taxon>Bacillota</taxon>
        <taxon>Negativicutes</taxon>
        <taxon>Selenomonadales</taxon>
        <taxon>Selenomonadaceae</taxon>
        <taxon>Selenomonas</taxon>
    </lineage>
</organism>
<dbReference type="SUPFAM" id="SSF58104">
    <property type="entry name" value="Methyl-accepting chemotaxis protein (MCP) signaling domain"/>
    <property type="match status" value="1"/>
</dbReference>
<evidence type="ECO:0000259" key="3">
    <source>
        <dbReference type="PROSITE" id="PS50111"/>
    </source>
</evidence>
<dbReference type="PANTHER" id="PTHR32089:SF112">
    <property type="entry name" value="LYSOZYME-LIKE PROTEIN-RELATED"/>
    <property type="match status" value="1"/>
</dbReference>
<dbReference type="Pfam" id="PF10114">
    <property type="entry name" value="PocR"/>
    <property type="match status" value="1"/>
</dbReference>